<evidence type="ECO:0000313" key="6">
    <source>
        <dbReference type="Proteomes" id="UP001139451"/>
    </source>
</evidence>
<dbReference type="InterPro" id="IPR036527">
    <property type="entry name" value="SCP2_sterol-bd_dom_sf"/>
</dbReference>
<dbReference type="SUPFAM" id="SSF46785">
    <property type="entry name" value="Winged helix' DNA-binding domain"/>
    <property type="match status" value="1"/>
</dbReference>
<dbReference type="InterPro" id="IPR002577">
    <property type="entry name" value="HTH_HxlR"/>
</dbReference>
<comment type="caution">
    <text evidence="5">The sequence shown here is derived from an EMBL/GenBank/DDBJ whole genome shotgun (WGS) entry which is preliminary data.</text>
</comment>
<accession>A0A9X2HMR3</accession>
<dbReference type="InterPro" id="IPR011991">
    <property type="entry name" value="ArsR-like_HTH"/>
</dbReference>
<keyword evidence="6" id="KW-1185">Reference proteome</keyword>
<evidence type="ECO:0000256" key="1">
    <source>
        <dbReference type="ARBA" id="ARBA00023015"/>
    </source>
</evidence>
<organism evidence="5 6">
    <name type="scientific">Sphingomonas tagetis</name>
    <dbReference type="NCBI Taxonomy" id="2949092"/>
    <lineage>
        <taxon>Bacteria</taxon>
        <taxon>Pseudomonadati</taxon>
        <taxon>Pseudomonadota</taxon>
        <taxon>Alphaproteobacteria</taxon>
        <taxon>Sphingomonadales</taxon>
        <taxon>Sphingomonadaceae</taxon>
        <taxon>Sphingomonas</taxon>
    </lineage>
</organism>
<dbReference type="EMBL" id="JAMLDX010000005">
    <property type="protein sequence ID" value="MCP3730534.1"/>
    <property type="molecule type" value="Genomic_DNA"/>
</dbReference>
<dbReference type="RefSeq" id="WP_254292661.1">
    <property type="nucleotide sequence ID" value="NZ_JAMLDX010000005.1"/>
</dbReference>
<dbReference type="PANTHER" id="PTHR33204">
    <property type="entry name" value="TRANSCRIPTIONAL REGULATOR, MARR FAMILY"/>
    <property type="match status" value="1"/>
</dbReference>
<name>A0A9X2HMR3_9SPHN</name>
<dbReference type="PROSITE" id="PS51118">
    <property type="entry name" value="HTH_HXLR"/>
    <property type="match status" value="1"/>
</dbReference>
<dbReference type="Pfam" id="PF01638">
    <property type="entry name" value="HxlR"/>
    <property type="match status" value="1"/>
</dbReference>
<keyword evidence="2" id="KW-0238">DNA-binding</keyword>
<evidence type="ECO:0000256" key="3">
    <source>
        <dbReference type="ARBA" id="ARBA00023163"/>
    </source>
</evidence>
<dbReference type="GO" id="GO:0006355">
    <property type="term" value="P:regulation of DNA-templated transcription"/>
    <property type="evidence" value="ECO:0007669"/>
    <property type="project" value="UniProtKB-ARBA"/>
</dbReference>
<dbReference type="InterPro" id="IPR036390">
    <property type="entry name" value="WH_DNA-bd_sf"/>
</dbReference>
<dbReference type="InterPro" id="IPR036388">
    <property type="entry name" value="WH-like_DNA-bd_sf"/>
</dbReference>
<sequence length="235" mass="25793">MTQDGQVMEKAPKKQKRRWYDDACGTALALELVGERWALMVVRELMFGPRRFSEIRNALPGLSANVLTQRLEGLEESGILVKRKLPPPASAQVYELTPWGYEAEVTLQVLGRWAVRSPEHDPTLGLSAASAMMSLRTMHNAQQAGDLDFTIGFRMGEGDEFVGRYNRDGIDVHRGSAEGADVIFTGPPPAIAGAVYGGALDELEAAGILRIDGDHSLAEAFVTRFPLPRKWTEDA</sequence>
<proteinExistence type="predicted"/>
<keyword evidence="3" id="KW-0804">Transcription</keyword>
<dbReference type="PANTHER" id="PTHR33204:SF18">
    <property type="entry name" value="TRANSCRIPTIONAL REGULATORY PROTEIN"/>
    <property type="match status" value="1"/>
</dbReference>
<dbReference type="CDD" id="cd00090">
    <property type="entry name" value="HTH_ARSR"/>
    <property type="match status" value="1"/>
</dbReference>
<dbReference type="Gene3D" id="1.10.10.10">
    <property type="entry name" value="Winged helix-like DNA-binding domain superfamily/Winged helix DNA-binding domain"/>
    <property type="match status" value="1"/>
</dbReference>
<gene>
    <name evidence="5" type="ORF">M9978_08835</name>
</gene>
<evidence type="ECO:0000256" key="2">
    <source>
        <dbReference type="ARBA" id="ARBA00023125"/>
    </source>
</evidence>
<reference evidence="5" key="1">
    <citation type="submission" date="2022-05" db="EMBL/GenBank/DDBJ databases">
        <title>Sphingomonas sp. strain MG17 Genome sequencing and assembly.</title>
        <authorList>
            <person name="Kim I."/>
        </authorList>
    </citation>
    <scope>NUCLEOTIDE SEQUENCE</scope>
    <source>
        <strain evidence="5">MG17</strain>
    </source>
</reference>
<dbReference type="SUPFAM" id="SSF55718">
    <property type="entry name" value="SCP-like"/>
    <property type="match status" value="1"/>
</dbReference>
<dbReference type="GO" id="GO:0003677">
    <property type="term" value="F:DNA binding"/>
    <property type="evidence" value="ECO:0007669"/>
    <property type="project" value="UniProtKB-KW"/>
</dbReference>
<feature type="domain" description="HTH hxlR-type" evidence="4">
    <location>
        <begin position="24"/>
        <end position="122"/>
    </location>
</feature>
<dbReference type="AlphaFoldDB" id="A0A9X2HMR3"/>
<keyword evidence="1" id="KW-0805">Transcription regulation</keyword>
<dbReference type="Proteomes" id="UP001139451">
    <property type="component" value="Unassembled WGS sequence"/>
</dbReference>
<protein>
    <submittedName>
        <fullName evidence="5">Winged helix-turn-helix transcriptional regulator</fullName>
    </submittedName>
</protein>
<evidence type="ECO:0000313" key="5">
    <source>
        <dbReference type="EMBL" id="MCP3730534.1"/>
    </source>
</evidence>
<evidence type="ECO:0000259" key="4">
    <source>
        <dbReference type="PROSITE" id="PS51118"/>
    </source>
</evidence>